<sequence>MLHDNLSSVPFAHACQLVKSIYPGLKIDK</sequence>
<accession>A0A2P2PEA4</accession>
<name>A0A2P2PEA4_RHIMU</name>
<evidence type="ECO:0000313" key="1">
    <source>
        <dbReference type="EMBL" id="MBX53040.1"/>
    </source>
</evidence>
<organism evidence="1">
    <name type="scientific">Rhizophora mucronata</name>
    <name type="common">Asiatic mangrove</name>
    <dbReference type="NCBI Taxonomy" id="61149"/>
    <lineage>
        <taxon>Eukaryota</taxon>
        <taxon>Viridiplantae</taxon>
        <taxon>Streptophyta</taxon>
        <taxon>Embryophyta</taxon>
        <taxon>Tracheophyta</taxon>
        <taxon>Spermatophyta</taxon>
        <taxon>Magnoliopsida</taxon>
        <taxon>eudicotyledons</taxon>
        <taxon>Gunneridae</taxon>
        <taxon>Pentapetalae</taxon>
        <taxon>rosids</taxon>
        <taxon>fabids</taxon>
        <taxon>Malpighiales</taxon>
        <taxon>Rhizophoraceae</taxon>
        <taxon>Rhizophora</taxon>
    </lineage>
</organism>
<proteinExistence type="predicted"/>
<reference evidence="1" key="1">
    <citation type="submission" date="2018-02" db="EMBL/GenBank/DDBJ databases">
        <title>Rhizophora mucronata_Transcriptome.</title>
        <authorList>
            <person name="Meera S.P."/>
            <person name="Sreeshan A."/>
            <person name="Augustine A."/>
        </authorList>
    </citation>
    <scope>NUCLEOTIDE SEQUENCE</scope>
    <source>
        <tissue evidence="1">Leaf</tissue>
    </source>
</reference>
<protein>
    <submittedName>
        <fullName evidence="1">Uncharacterized protein</fullName>
    </submittedName>
</protein>
<dbReference type="EMBL" id="GGEC01072556">
    <property type="protein sequence ID" value="MBX53040.1"/>
    <property type="molecule type" value="Transcribed_RNA"/>
</dbReference>
<dbReference type="AlphaFoldDB" id="A0A2P2PEA4"/>